<dbReference type="EMBL" id="JANTQA010000033">
    <property type="protein sequence ID" value="KAJ3437765.1"/>
    <property type="molecule type" value="Genomic_DNA"/>
</dbReference>
<dbReference type="GO" id="GO:0031683">
    <property type="term" value="F:G-protein beta/gamma-subunit complex binding"/>
    <property type="evidence" value="ECO:0007669"/>
    <property type="project" value="InterPro"/>
</dbReference>
<keyword evidence="7" id="KW-0807">Transducer</keyword>
<evidence type="ECO:0000256" key="10">
    <source>
        <dbReference type="PIRSR" id="PIRSR601019-2"/>
    </source>
</evidence>
<dbReference type="GO" id="GO:0007188">
    <property type="term" value="P:adenylate cyclase-modulating G protein-coupled receptor signaling pathway"/>
    <property type="evidence" value="ECO:0007669"/>
    <property type="project" value="TreeGrafter"/>
</dbReference>
<keyword evidence="5 9" id="KW-0342">GTP-binding</keyword>
<dbReference type="Pfam" id="PF00503">
    <property type="entry name" value="G-alpha"/>
    <property type="match status" value="1"/>
</dbReference>
<feature type="compositionally biased region" description="Basic residues" evidence="11">
    <location>
        <begin position="1"/>
        <end position="19"/>
    </location>
</feature>
<organism evidence="12 13">
    <name type="scientific">Anaeramoeba flamelloides</name>
    <dbReference type="NCBI Taxonomy" id="1746091"/>
    <lineage>
        <taxon>Eukaryota</taxon>
        <taxon>Metamonada</taxon>
        <taxon>Anaeramoebidae</taxon>
        <taxon>Anaeramoeba</taxon>
    </lineage>
</organism>
<gene>
    <name evidence="12" type="ORF">M0812_16933</name>
</gene>
<dbReference type="GO" id="GO:0005737">
    <property type="term" value="C:cytoplasm"/>
    <property type="evidence" value="ECO:0007669"/>
    <property type="project" value="TreeGrafter"/>
</dbReference>
<dbReference type="Gene3D" id="1.10.400.10">
    <property type="entry name" value="GI Alpha 1, domain 2-like"/>
    <property type="match status" value="1"/>
</dbReference>
<dbReference type="GO" id="GO:0046872">
    <property type="term" value="F:metal ion binding"/>
    <property type="evidence" value="ECO:0007669"/>
    <property type="project" value="UniProtKB-KW"/>
</dbReference>
<keyword evidence="1" id="KW-0519">Myristate</keyword>
<evidence type="ECO:0000256" key="9">
    <source>
        <dbReference type="PIRSR" id="PIRSR601019-1"/>
    </source>
</evidence>
<dbReference type="GO" id="GO:0005834">
    <property type="term" value="C:heterotrimeric G-protein complex"/>
    <property type="evidence" value="ECO:0007669"/>
    <property type="project" value="TreeGrafter"/>
</dbReference>
<dbReference type="InterPro" id="IPR011025">
    <property type="entry name" value="GproteinA_insert"/>
</dbReference>
<dbReference type="GO" id="GO:0005525">
    <property type="term" value="F:GTP binding"/>
    <property type="evidence" value="ECO:0007669"/>
    <property type="project" value="UniProtKB-KW"/>
</dbReference>
<feature type="region of interest" description="Disordered" evidence="11">
    <location>
        <begin position="1"/>
        <end position="23"/>
    </location>
</feature>
<evidence type="ECO:0000256" key="6">
    <source>
        <dbReference type="ARBA" id="ARBA00023139"/>
    </source>
</evidence>
<dbReference type="CDD" id="cd00066">
    <property type="entry name" value="G-alpha"/>
    <property type="match status" value="1"/>
</dbReference>
<sequence>MGAANTKKRKYRKEKKKARKLDQQLQISKDQKAKEANILLLGTGDSGKSTMVKQLQILYNNGFSQKEIQDYKRVIQDTIRFSMQNLLRSCEELNYTLKSETESLEGIFNKGFNDHEVCFTKKFGKTMATLWTDPALKKTWLKREKFQIAENSDYFWDNINRIYSEKFQPSNKDILYCRIPTVGVKEILFNIGDKQWRIVDVGGQRNERRKWIHQFENVDLLLFIVGVSEYAKNLYEDKNMNRMHESIKVWKDTLKTNHFKKIPTTIIFNKIDIFKETLSRVSLKHCFPEYTGNDNFEEASRYIMDNYLTKRILKKRDIKYHFTCGTNTEQVNLSNLVEILKEPDMNCFTFLESNKEKIKKGGFYQILCRKCGATICGSRYSMKRHLLTSKHRRGFGPNGQTASELIIQDSVDRVTQTFLQASVPIDKFHRLVNRDSIVAFRSLGSIPSIRTVRRSIVRVLEEKKSNMKRVLVGQRFCLMMDETTDITSRSLCAVVVTNLDFQLCLKVKEMDRCDASSLQKLLEETLLEYEIDWQQITNFVTDGARACVSLGRRLNEQYAIQHTLCAAHLLHLISQKLMESFPNINGLCKLVRVFFKRGIQAGRKKRWRSQNITDISLPSKNTLGNLVKMCFRCVHETQKTYLLL</sequence>
<feature type="binding site" evidence="9">
    <location>
        <begin position="200"/>
        <end position="204"/>
    </location>
    <ligand>
        <name>GTP</name>
        <dbReference type="ChEBI" id="CHEBI:37565"/>
    </ligand>
</feature>
<evidence type="ECO:0000256" key="1">
    <source>
        <dbReference type="ARBA" id="ARBA00022707"/>
    </source>
</evidence>
<dbReference type="InterPro" id="IPR027417">
    <property type="entry name" value="P-loop_NTPase"/>
</dbReference>
<feature type="binding site" evidence="9">
    <location>
        <begin position="175"/>
        <end position="181"/>
    </location>
    <ligand>
        <name>GTP</name>
        <dbReference type="ChEBI" id="CHEBI:37565"/>
    </ligand>
</feature>
<comment type="caution">
    <text evidence="12">The sequence shown here is derived from an EMBL/GenBank/DDBJ whole genome shotgun (WGS) entry which is preliminary data.</text>
</comment>
<name>A0AAV7Z9E3_9EUKA</name>
<reference evidence="12" key="1">
    <citation type="submission" date="2022-08" db="EMBL/GenBank/DDBJ databases">
        <title>Novel sulphate-reducing endosymbionts in the free-living metamonad Anaeramoeba.</title>
        <authorList>
            <person name="Jerlstrom-Hultqvist J."/>
            <person name="Cepicka I."/>
            <person name="Gallot-Lavallee L."/>
            <person name="Salas-Leiva D."/>
            <person name="Curtis B.A."/>
            <person name="Zahonova K."/>
            <person name="Pipaliya S."/>
            <person name="Dacks J."/>
            <person name="Roger A.J."/>
        </authorList>
    </citation>
    <scope>NUCLEOTIDE SEQUENCE</scope>
    <source>
        <strain evidence="12">Busselton2</strain>
    </source>
</reference>
<protein>
    <submittedName>
        <fullName evidence="12">G protein alpha i subunit</fullName>
    </submittedName>
</protein>
<dbReference type="Proteomes" id="UP001146793">
    <property type="component" value="Unassembled WGS sequence"/>
</dbReference>
<dbReference type="PROSITE" id="PS51882">
    <property type="entry name" value="G_ALPHA"/>
    <property type="match status" value="1"/>
</dbReference>
<evidence type="ECO:0000313" key="13">
    <source>
        <dbReference type="Proteomes" id="UP001146793"/>
    </source>
</evidence>
<keyword evidence="8" id="KW-0449">Lipoprotein</keyword>
<dbReference type="AlphaFoldDB" id="A0AAV7Z9E3"/>
<dbReference type="GO" id="GO:0001664">
    <property type="term" value="F:G protein-coupled receptor binding"/>
    <property type="evidence" value="ECO:0007669"/>
    <property type="project" value="TreeGrafter"/>
</dbReference>
<evidence type="ECO:0000313" key="12">
    <source>
        <dbReference type="EMBL" id="KAJ3437765.1"/>
    </source>
</evidence>
<dbReference type="PANTHER" id="PTHR10218">
    <property type="entry name" value="GTP-BINDING PROTEIN ALPHA SUBUNIT"/>
    <property type="match status" value="1"/>
</dbReference>
<feature type="binding site" evidence="10">
    <location>
        <position position="181"/>
    </location>
    <ligand>
        <name>Mg(2+)</name>
        <dbReference type="ChEBI" id="CHEBI:18420"/>
    </ligand>
</feature>
<accession>A0AAV7Z9E3</accession>
<evidence type="ECO:0000256" key="3">
    <source>
        <dbReference type="ARBA" id="ARBA00022741"/>
    </source>
</evidence>
<evidence type="ECO:0000256" key="4">
    <source>
        <dbReference type="ARBA" id="ARBA00022842"/>
    </source>
</evidence>
<keyword evidence="4 10" id="KW-0460">Magnesium</keyword>
<dbReference type="PRINTS" id="PR00318">
    <property type="entry name" value="GPROTEINA"/>
</dbReference>
<evidence type="ECO:0000256" key="7">
    <source>
        <dbReference type="ARBA" id="ARBA00023224"/>
    </source>
</evidence>
<keyword evidence="3 9" id="KW-0547">Nucleotide-binding</keyword>
<evidence type="ECO:0000256" key="2">
    <source>
        <dbReference type="ARBA" id="ARBA00022723"/>
    </source>
</evidence>
<dbReference type="SUPFAM" id="SSF53098">
    <property type="entry name" value="Ribonuclease H-like"/>
    <property type="match status" value="1"/>
</dbReference>
<evidence type="ECO:0000256" key="5">
    <source>
        <dbReference type="ARBA" id="ARBA00023134"/>
    </source>
</evidence>
<feature type="binding site" evidence="10">
    <location>
        <position position="49"/>
    </location>
    <ligand>
        <name>Mg(2+)</name>
        <dbReference type="ChEBI" id="CHEBI:18420"/>
    </ligand>
</feature>
<dbReference type="InterPro" id="IPR001019">
    <property type="entry name" value="Gprotein_alpha_su"/>
</dbReference>
<proteinExistence type="predicted"/>
<dbReference type="FunFam" id="3.40.50.300:FF:003800">
    <property type="entry name" value="Guanine nucleotide-binding protein G(k) subunit alpha"/>
    <property type="match status" value="1"/>
</dbReference>
<dbReference type="SMART" id="SM00275">
    <property type="entry name" value="G_alpha"/>
    <property type="match status" value="1"/>
</dbReference>
<keyword evidence="6" id="KW-0564">Palmitate</keyword>
<evidence type="ECO:0000256" key="11">
    <source>
        <dbReference type="SAM" id="MobiDB-lite"/>
    </source>
</evidence>
<dbReference type="SUPFAM" id="SSF47895">
    <property type="entry name" value="Transducin (alpha subunit), insertion domain"/>
    <property type="match status" value="1"/>
</dbReference>
<dbReference type="Gene3D" id="3.40.50.300">
    <property type="entry name" value="P-loop containing nucleotide triphosphate hydrolases"/>
    <property type="match status" value="1"/>
</dbReference>
<dbReference type="PANTHER" id="PTHR10218:SF302">
    <property type="entry name" value="GUANINE NUCLEOTIDE-BINDING PROTEIN ALPHA-5 SUBUNIT"/>
    <property type="match status" value="1"/>
</dbReference>
<keyword evidence="2 10" id="KW-0479">Metal-binding</keyword>
<dbReference type="InterPro" id="IPR012337">
    <property type="entry name" value="RNaseH-like_sf"/>
</dbReference>
<evidence type="ECO:0000256" key="8">
    <source>
        <dbReference type="ARBA" id="ARBA00023288"/>
    </source>
</evidence>
<feature type="binding site" evidence="9">
    <location>
        <begin position="269"/>
        <end position="272"/>
    </location>
    <ligand>
        <name>GTP</name>
        <dbReference type="ChEBI" id="CHEBI:37565"/>
    </ligand>
</feature>
<dbReference type="GO" id="GO:0003924">
    <property type="term" value="F:GTPase activity"/>
    <property type="evidence" value="ECO:0007669"/>
    <property type="project" value="InterPro"/>
</dbReference>
<dbReference type="SUPFAM" id="SSF52540">
    <property type="entry name" value="P-loop containing nucleoside triphosphate hydrolases"/>
    <property type="match status" value="1"/>
</dbReference>